<keyword evidence="4" id="KW-1185">Reference proteome</keyword>
<dbReference type="Pfam" id="PF00582">
    <property type="entry name" value="Usp"/>
    <property type="match status" value="2"/>
</dbReference>
<dbReference type="SUPFAM" id="SSF52402">
    <property type="entry name" value="Adenine nucleotide alpha hydrolases-like"/>
    <property type="match status" value="1"/>
</dbReference>
<protein>
    <submittedName>
        <fullName evidence="3">Nucleotide-binding universal stress UspA family protein</fullName>
    </submittedName>
</protein>
<organism evidence="3 4">
    <name type="scientific">Sutcliffiella tianshenii</name>
    <dbReference type="NCBI Taxonomy" id="1463404"/>
    <lineage>
        <taxon>Bacteria</taxon>
        <taxon>Bacillati</taxon>
        <taxon>Bacillota</taxon>
        <taxon>Bacilli</taxon>
        <taxon>Bacillales</taxon>
        <taxon>Bacillaceae</taxon>
        <taxon>Sutcliffiella</taxon>
    </lineage>
</organism>
<dbReference type="CDD" id="cd00293">
    <property type="entry name" value="USP-like"/>
    <property type="match status" value="1"/>
</dbReference>
<dbReference type="RefSeq" id="WP_204416955.1">
    <property type="nucleotide sequence ID" value="NZ_JAFBED010000005.1"/>
</dbReference>
<dbReference type="InterPro" id="IPR006015">
    <property type="entry name" value="Universal_stress_UspA"/>
</dbReference>
<comment type="similarity">
    <text evidence="1">Belongs to the universal stress protein A family.</text>
</comment>
<evidence type="ECO:0000313" key="3">
    <source>
        <dbReference type="EMBL" id="MBM7620826.1"/>
    </source>
</evidence>
<dbReference type="InterPro" id="IPR006016">
    <property type="entry name" value="UspA"/>
</dbReference>
<dbReference type="Proteomes" id="UP000737402">
    <property type="component" value="Unassembled WGS sequence"/>
</dbReference>
<proteinExistence type="inferred from homology"/>
<sequence length="170" mass="18447">MHAFNNILIAYDGSEGSVKAVKLGIDMMRRLDSNITVLHVLEERMTGAPVASRQPEALPIGGFGLQDMNMYANNVKEPAPSNRPSEDVHYDPTEESAREIRELLAHERVEAPVEVMVGDPAKTICKFAETQNHDLIIIGSRGLGGLKKLILGSVSDKVTNSATCPVLVAK</sequence>
<evidence type="ECO:0000259" key="2">
    <source>
        <dbReference type="Pfam" id="PF00582"/>
    </source>
</evidence>
<reference evidence="3 4" key="1">
    <citation type="submission" date="2021-01" db="EMBL/GenBank/DDBJ databases">
        <title>Genomic Encyclopedia of Type Strains, Phase IV (KMG-IV): sequencing the most valuable type-strain genomes for metagenomic binning, comparative biology and taxonomic classification.</title>
        <authorList>
            <person name="Goeker M."/>
        </authorList>
    </citation>
    <scope>NUCLEOTIDE SEQUENCE [LARGE SCALE GENOMIC DNA]</scope>
    <source>
        <strain evidence="3 4">DSM 25879</strain>
    </source>
</reference>
<feature type="domain" description="UspA" evidence="2">
    <location>
        <begin position="75"/>
        <end position="170"/>
    </location>
</feature>
<dbReference type="PANTHER" id="PTHR46268">
    <property type="entry name" value="STRESS RESPONSE PROTEIN NHAX"/>
    <property type="match status" value="1"/>
</dbReference>
<dbReference type="PANTHER" id="PTHR46268:SF6">
    <property type="entry name" value="UNIVERSAL STRESS PROTEIN UP12"/>
    <property type="match status" value="1"/>
</dbReference>
<evidence type="ECO:0000313" key="4">
    <source>
        <dbReference type="Proteomes" id="UP000737402"/>
    </source>
</evidence>
<comment type="caution">
    <text evidence="3">The sequence shown here is derived from an EMBL/GenBank/DDBJ whole genome shotgun (WGS) entry which is preliminary data.</text>
</comment>
<dbReference type="InterPro" id="IPR014729">
    <property type="entry name" value="Rossmann-like_a/b/a_fold"/>
</dbReference>
<feature type="domain" description="UspA" evidence="2">
    <location>
        <begin position="4"/>
        <end position="54"/>
    </location>
</feature>
<name>A0ABS2P1T0_9BACI</name>
<dbReference type="Gene3D" id="3.40.50.620">
    <property type="entry name" value="HUPs"/>
    <property type="match status" value="1"/>
</dbReference>
<evidence type="ECO:0000256" key="1">
    <source>
        <dbReference type="ARBA" id="ARBA00008791"/>
    </source>
</evidence>
<dbReference type="EMBL" id="JAFBED010000005">
    <property type="protein sequence ID" value="MBM7620826.1"/>
    <property type="molecule type" value="Genomic_DNA"/>
</dbReference>
<gene>
    <name evidence="3" type="ORF">JOC95_002681</name>
</gene>
<dbReference type="PRINTS" id="PR01438">
    <property type="entry name" value="UNVRSLSTRESS"/>
</dbReference>
<accession>A0ABS2P1T0</accession>